<name>A0AAD4EN92_9PEZI</name>
<evidence type="ECO:0000313" key="3">
    <source>
        <dbReference type="Proteomes" id="UP001197093"/>
    </source>
</evidence>
<dbReference type="InterPro" id="IPR010730">
    <property type="entry name" value="HET"/>
</dbReference>
<reference evidence="2" key="1">
    <citation type="submission" date="2023-02" db="EMBL/GenBank/DDBJ databases">
        <authorList>
            <person name="Palmer J.M."/>
        </authorList>
    </citation>
    <scope>NUCLEOTIDE SEQUENCE</scope>
    <source>
        <strain evidence="2">FW57</strain>
    </source>
</reference>
<dbReference type="AlphaFoldDB" id="A0AAD4EN92"/>
<gene>
    <name evidence="2" type="ORF">NEMBOFW57_010547</name>
</gene>
<comment type="caution">
    <text evidence="2">The sequence shown here is derived from an EMBL/GenBank/DDBJ whole genome shotgun (WGS) entry which is preliminary data.</text>
</comment>
<sequence length="684" mass="77076">MPCPICHDFRGIGEKREKGRPVVGGESRTHKLVGLHWGQITASAESCFICEMLTRGIRGCLRQHGIKESDIESFSLFFHYENMVGTVADTNKEFRFRLVDGSYFDIELFAEEESDCPVPADWETFPTYERTSPRTDSDVAMASIQGWIEECLGPSHEYCIAPTEAELPTRVIDVGTGSNPTIRLVEPRGKVARYICLSHCWGREQIITTTRSTLKERAAGIRMEDLSRTFQDAVVLTRRLGVQYIWIDSLCIVQDDLEDWKVESAKMCDVYSRAYLTISATHSRDGRGGLFRETPDVEVSGVAPGAGGGTYRVFFRERIDHQLECTSTGFWIEEHRGHMTIEHYPILTRAWVLQERLLSTRVLHFGRYEVFFECRSEVNCECTGIGYYGSSTDIPITIPKLVHADALDSEMDGVDWAEYAHYYIARLWRTMVSSYVTLDITKHGDRLPAIGGLAKHMAARRRSAYRAGLWQDTLMDDLLWYCNGASRTKRPRPPAPRAAPTWSWASVDDRRIMYTDDIIYWNEGLSEEEREPYQHFARVEECTVTPGGVDEFGSIVHGRLQISGRLATGILGREVEMLDGEENVTHHVLFPGGVKMSMKADYLLDVPGDDQVLPGVEVTCLQMAWLKYGSSDAFVSLVLRPVAGADGIYERIGCMGIGNRRGASLADAFELVYRSAAEQTVVII</sequence>
<organism evidence="2 3">
    <name type="scientific">Staphylotrichum longicolle</name>
    <dbReference type="NCBI Taxonomy" id="669026"/>
    <lineage>
        <taxon>Eukaryota</taxon>
        <taxon>Fungi</taxon>
        <taxon>Dikarya</taxon>
        <taxon>Ascomycota</taxon>
        <taxon>Pezizomycotina</taxon>
        <taxon>Sordariomycetes</taxon>
        <taxon>Sordariomycetidae</taxon>
        <taxon>Sordariales</taxon>
        <taxon>Chaetomiaceae</taxon>
        <taxon>Staphylotrichum</taxon>
    </lineage>
</organism>
<feature type="domain" description="Heterokaryon incompatibility" evidence="1">
    <location>
        <begin position="194"/>
        <end position="355"/>
    </location>
</feature>
<keyword evidence="3" id="KW-1185">Reference proteome</keyword>
<dbReference type="PANTHER" id="PTHR33112:SF13">
    <property type="entry name" value="HETEROKARYON INCOMPATIBILITY DOMAIN-CONTAINING PROTEIN"/>
    <property type="match status" value="1"/>
</dbReference>
<dbReference type="Pfam" id="PF06985">
    <property type="entry name" value="HET"/>
    <property type="match status" value="1"/>
</dbReference>
<dbReference type="EMBL" id="JAHCVI010000006">
    <property type="protein sequence ID" value="KAG7284184.1"/>
    <property type="molecule type" value="Genomic_DNA"/>
</dbReference>
<dbReference type="PANTHER" id="PTHR33112">
    <property type="entry name" value="DOMAIN PROTEIN, PUTATIVE-RELATED"/>
    <property type="match status" value="1"/>
</dbReference>
<proteinExistence type="predicted"/>
<evidence type="ECO:0000313" key="2">
    <source>
        <dbReference type="EMBL" id="KAG7284184.1"/>
    </source>
</evidence>
<protein>
    <recommendedName>
        <fullName evidence="1">Heterokaryon incompatibility domain-containing protein</fullName>
    </recommendedName>
</protein>
<dbReference type="Proteomes" id="UP001197093">
    <property type="component" value="Unassembled WGS sequence"/>
</dbReference>
<evidence type="ECO:0000259" key="1">
    <source>
        <dbReference type="Pfam" id="PF06985"/>
    </source>
</evidence>
<accession>A0AAD4EN92</accession>